<evidence type="ECO:0000313" key="2">
    <source>
        <dbReference type="Proteomes" id="UP000075243"/>
    </source>
</evidence>
<reference evidence="1" key="1">
    <citation type="journal article" date="2012" name="Nat. Biotechnol.">
        <title>Draft genome sequence of pigeonpea (Cajanus cajan), an orphan legume crop of resource-poor farmers.</title>
        <authorList>
            <person name="Varshney R.K."/>
            <person name="Chen W."/>
            <person name="Li Y."/>
            <person name="Bharti A.K."/>
            <person name="Saxena R.K."/>
            <person name="Schlueter J.A."/>
            <person name="Donoghue M.T."/>
            <person name="Azam S."/>
            <person name="Fan G."/>
            <person name="Whaley A.M."/>
            <person name="Farmer A.D."/>
            <person name="Sheridan J."/>
            <person name="Iwata A."/>
            <person name="Tuteja R."/>
            <person name="Penmetsa R.V."/>
            <person name="Wu W."/>
            <person name="Upadhyaya H.D."/>
            <person name="Yang S.P."/>
            <person name="Shah T."/>
            <person name="Saxena K.B."/>
            <person name="Michael T."/>
            <person name="McCombie W.R."/>
            <person name="Yang B."/>
            <person name="Zhang G."/>
            <person name="Yang H."/>
            <person name="Wang J."/>
            <person name="Spillane C."/>
            <person name="Cook D.R."/>
            <person name="May G.D."/>
            <person name="Xu X."/>
            <person name="Jackson S.A."/>
        </authorList>
    </citation>
    <scope>NUCLEOTIDE SEQUENCE [LARGE SCALE GENOMIC DNA]</scope>
</reference>
<dbReference type="Gramene" id="C.cajan_29018.t">
    <property type="protein sequence ID" value="C.cajan_29018.t"/>
    <property type="gene ID" value="C.cajan_29018"/>
</dbReference>
<name>A0A151S8N8_CAJCA</name>
<keyword evidence="2" id="KW-1185">Reference proteome</keyword>
<proteinExistence type="predicted"/>
<accession>A0A151S8N8</accession>
<dbReference type="Proteomes" id="UP000075243">
    <property type="component" value="Unassembled WGS sequence"/>
</dbReference>
<evidence type="ECO:0000313" key="1">
    <source>
        <dbReference type="EMBL" id="KYP51185.1"/>
    </source>
</evidence>
<sequence>MHDDKALGPDGLNPGFYEHFRNLCGEDILISCNEWLEHCTFSCMKSIRFQILINDDQVGPINPWRGLWQGDPLSPYMFILGMEGHSGLFRKAKASGDFHEVQICRNASCISHLMFANDCFIFFGGLRERIKSCS</sequence>
<protein>
    <submittedName>
        <fullName evidence="1">Uncharacterized protein</fullName>
    </submittedName>
</protein>
<organism evidence="1 2">
    <name type="scientific">Cajanus cajan</name>
    <name type="common">Pigeon pea</name>
    <name type="synonym">Cajanus indicus</name>
    <dbReference type="NCBI Taxonomy" id="3821"/>
    <lineage>
        <taxon>Eukaryota</taxon>
        <taxon>Viridiplantae</taxon>
        <taxon>Streptophyta</taxon>
        <taxon>Embryophyta</taxon>
        <taxon>Tracheophyta</taxon>
        <taxon>Spermatophyta</taxon>
        <taxon>Magnoliopsida</taxon>
        <taxon>eudicotyledons</taxon>
        <taxon>Gunneridae</taxon>
        <taxon>Pentapetalae</taxon>
        <taxon>rosids</taxon>
        <taxon>fabids</taxon>
        <taxon>Fabales</taxon>
        <taxon>Fabaceae</taxon>
        <taxon>Papilionoideae</taxon>
        <taxon>50 kb inversion clade</taxon>
        <taxon>NPAAA clade</taxon>
        <taxon>indigoferoid/millettioid clade</taxon>
        <taxon>Phaseoleae</taxon>
        <taxon>Cajanus</taxon>
    </lineage>
</organism>
<dbReference type="AlphaFoldDB" id="A0A151S8N8"/>
<gene>
    <name evidence="1" type="ORF">KK1_026994</name>
</gene>
<dbReference type="EMBL" id="KQ483442">
    <property type="protein sequence ID" value="KYP51185.1"/>
    <property type="molecule type" value="Genomic_DNA"/>
</dbReference>